<name>A0ABU8TNV5_9HYPH</name>
<dbReference type="InterPro" id="IPR036291">
    <property type="entry name" value="NAD(P)-bd_dom_sf"/>
</dbReference>
<dbReference type="SUPFAM" id="SSF51735">
    <property type="entry name" value="NAD(P)-binding Rossmann-fold domains"/>
    <property type="match status" value="1"/>
</dbReference>
<dbReference type="Gene3D" id="3.40.50.720">
    <property type="entry name" value="NAD(P)-binding Rossmann-like Domain"/>
    <property type="match status" value="1"/>
</dbReference>
<reference evidence="2 3" key="1">
    <citation type="submission" date="2024-02" db="EMBL/GenBank/DDBJ databases">
        <title>Roseibium algae sp. nov., isolated from marine alga (Grateloupia sp.), showing potential in myo-inositol conversion.</title>
        <authorList>
            <person name="Wang Y."/>
        </authorList>
    </citation>
    <scope>NUCLEOTIDE SEQUENCE [LARGE SCALE GENOMIC DNA]</scope>
    <source>
        <strain evidence="2 3">H3510</strain>
    </source>
</reference>
<sequence length="324" mass="34703">MKACLCKKLGQPSDLVIESLQGPVPGEGEILVRVKACALNFFDTLIIQGKYQSKPELPFSPGAEFAGTVESIGEGIEAVAVGDRVMGYIRWGAARELVIATEDELIKLPDSVSFEQAAGLTVTYGTTLHAFRDRAALSEGETVAILGASGGAGQAAVEIALLMGAKVIACASSEEKLAFARNLGAQRTVDYSKEDLKKTLKTMTNGEGVDVVYDPVGGDMAEQALRATTWKGRYLVIGFAAGQIPKIPLNVVMLKGCDVLGIFWSEAIIRDPDGHRENMTQLLSWVVEGKLKPNIHAVYPLEKIAEALSEISERKVQGKVILTL</sequence>
<dbReference type="SUPFAM" id="SSF50129">
    <property type="entry name" value="GroES-like"/>
    <property type="match status" value="1"/>
</dbReference>
<dbReference type="Gene3D" id="3.90.180.10">
    <property type="entry name" value="Medium-chain alcohol dehydrogenases, catalytic domain"/>
    <property type="match status" value="1"/>
</dbReference>
<dbReference type="Pfam" id="PF08240">
    <property type="entry name" value="ADH_N"/>
    <property type="match status" value="1"/>
</dbReference>
<dbReference type="PANTHER" id="PTHR43677">
    <property type="entry name" value="SHORT-CHAIN DEHYDROGENASE/REDUCTASE"/>
    <property type="match status" value="1"/>
</dbReference>
<dbReference type="InterPro" id="IPR020843">
    <property type="entry name" value="ER"/>
</dbReference>
<dbReference type="InterPro" id="IPR013154">
    <property type="entry name" value="ADH-like_N"/>
</dbReference>
<dbReference type="CDD" id="cd08241">
    <property type="entry name" value="QOR1"/>
    <property type="match status" value="1"/>
</dbReference>
<dbReference type="InterPro" id="IPR013149">
    <property type="entry name" value="ADH-like_C"/>
</dbReference>
<proteinExistence type="predicted"/>
<comment type="caution">
    <text evidence="2">The sequence shown here is derived from an EMBL/GenBank/DDBJ whole genome shotgun (WGS) entry which is preliminary data.</text>
</comment>
<evidence type="ECO:0000313" key="3">
    <source>
        <dbReference type="Proteomes" id="UP001385499"/>
    </source>
</evidence>
<dbReference type="InterPro" id="IPR011032">
    <property type="entry name" value="GroES-like_sf"/>
</dbReference>
<dbReference type="Proteomes" id="UP001385499">
    <property type="component" value="Unassembled WGS sequence"/>
</dbReference>
<dbReference type="RefSeq" id="WP_340276082.1">
    <property type="nucleotide sequence ID" value="NZ_JBAKIA010000013.1"/>
</dbReference>
<dbReference type="InterPro" id="IPR051397">
    <property type="entry name" value="Zn-ADH-like_protein"/>
</dbReference>
<dbReference type="GO" id="GO:0016491">
    <property type="term" value="F:oxidoreductase activity"/>
    <property type="evidence" value="ECO:0007669"/>
    <property type="project" value="UniProtKB-KW"/>
</dbReference>
<keyword evidence="2" id="KW-0560">Oxidoreductase</keyword>
<organism evidence="2 3">
    <name type="scientific">Roseibium algae</name>
    <dbReference type="NCBI Taxonomy" id="3123038"/>
    <lineage>
        <taxon>Bacteria</taxon>
        <taxon>Pseudomonadati</taxon>
        <taxon>Pseudomonadota</taxon>
        <taxon>Alphaproteobacteria</taxon>
        <taxon>Hyphomicrobiales</taxon>
        <taxon>Stappiaceae</taxon>
        <taxon>Roseibium</taxon>
    </lineage>
</organism>
<gene>
    <name evidence="2" type="ORF">V6575_17160</name>
</gene>
<protein>
    <submittedName>
        <fullName evidence="2">NADPH:quinone oxidoreductase family protein</fullName>
        <ecNumber evidence="2">1.-.-.-</ecNumber>
    </submittedName>
</protein>
<dbReference type="Pfam" id="PF00107">
    <property type="entry name" value="ADH_zinc_N"/>
    <property type="match status" value="1"/>
</dbReference>
<dbReference type="EC" id="1.-.-.-" evidence="2"/>
<dbReference type="PANTHER" id="PTHR43677:SF4">
    <property type="entry name" value="QUINONE OXIDOREDUCTASE-LIKE PROTEIN 2"/>
    <property type="match status" value="1"/>
</dbReference>
<dbReference type="SMART" id="SM00829">
    <property type="entry name" value="PKS_ER"/>
    <property type="match status" value="1"/>
</dbReference>
<evidence type="ECO:0000259" key="1">
    <source>
        <dbReference type="SMART" id="SM00829"/>
    </source>
</evidence>
<keyword evidence="3" id="KW-1185">Reference proteome</keyword>
<feature type="domain" description="Enoyl reductase (ER)" evidence="1">
    <location>
        <begin position="10"/>
        <end position="322"/>
    </location>
</feature>
<accession>A0ABU8TNV5</accession>
<evidence type="ECO:0000313" key="2">
    <source>
        <dbReference type="EMBL" id="MEJ8475825.1"/>
    </source>
</evidence>
<dbReference type="EMBL" id="JBAKIA010000013">
    <property type="protein sequence ID" value="MEJ8475825.1"/>
    <property type="molecule type" value="Genomic_DNA"/>
</dbReference>